<evidence type="ECO:0000313" key="1">
    <source>
        <dbReference type="EMBL" id="OXM82830.1"/>
    </source>
</evidence>
<comment type="caution">
    <text evidence="1">The sequence shown here is derived from an EMBL/GenBank/DDBJ whole genome shotgun (WGS) entry which is preliminary data.</text>
</comment>
<keyword evidence="2" id="KW-1185">Reference proteome</keyword>
<accession>A0A229UHJ2</accession>
<reference evidence="1 2" key="1">
    <citation type="submission" date="2017-07" db="EMBL/GenBank/DDBJ databases">
        <title>Genome sequencing and assembly of Paenibacillus rigui.</title>
        <authorList>
            <person name="Mayilraj S."/>
        </authorList>
    </citation>
    <scope>NUCLEOTIDE SEQUENCE [LARGE SCALE GENOMIC DNA]</scope>
    <source>
        <strain evidence="1 2">JCM 16352</strain>
    </source>
</reference>
<dbReference type="AlphaFoldDB" id="A0A229UHJ2"/>
<dbReference type="EMBL" id="NMQW01000056">
    <property type="protein sequence ID" value="OXM82830.1"/>
    <property type="molecule type" value="Genomic_DNA"/>
</dbReference>
<sequence>MRQVLAYFYTENEAEDVRLKLELYKHEQLEIGALPEALDRGTPLLLPFAFAAGSSSGPVGGGYAVGSGSSETASAGAFFGLTSLDAEEHDRNRDGIDDRALLYSLSVRVREEDYLEVVDKIRRSGGHVAHIS</sequence>
<dbReference type="RefSeq" id="WP_094018304.1">
    <property type="nucleotide sequence ID" value="NZ_NMQW01000056.1"/>
</dbReference>
<dbReference type="OrthoDB" id="2607182at2"/>
<organism evidence="1 2">
    <name type="scientific">Paenibacillus rigui</name>
    <dbReference type="NCBI Taxonomy" id="554312"/>
    <lineage>
        <taxon>Bacteria</taxon>
        <taxon>Bacillati</taxon>
        <taxon>Bacillota</taxon>
        <taxon>Bacilli</taxon>
        <taxon>Bacillales</taxon>
        <taxon>Paenibacillaceae</taxon>
        <taxon>Paenibacillus</taxon>
    </lineage>
</organism>
<gene>
    <name evidence="1" type="ORF">CF651_28745</name>
</gene>
<proteinExistence type="predicted"/>
<protein>
    <submittedName>
        <fullName evidence="1">Uncharacterized protein</fullName>
    </submittedName>
</protein>
<dbReference type="Proteomes" id="UP000215509">
    <property type="component" value="Unassembled WGS sequence"/>
</dbReference>
<evidence type="ECO:0000313" key="2">
    <source>
        <dbReference type="Proteomes" id="UP000215509"/>
    </source>
</evidence>
<name>A0A229UHJ2_9BACL</name>